<keyword evidence="10" id="KW-1185">Reference proteome</keyword>
<sequence length="2241" mass="246201">MAKGFEQWSKSSEVLRKFNQGFYADDPEIEWHVLAQHKRNNLDESLTTDIFVFGATSGFLKEVILGIRYAPVSLPATTVPIANEYVPLGTQFVPAPTATEQMSVLYESYASEVRQPQQGATKPAPAPAPKKDIKAELWLRLRPVLADIYGLEPDEIKETNLLADIGIDSLMGMEMAREIETTFHVTVEQSELLSIVDVPGILKLLQSTLSDDTSFDCYESMTAWVRLAAAKPGEVLQPVPFVKRHQRFHQYLHNMLEETRIINIDGDVITRTAIPLPSQSADTILRDLMRRHSDNESSHQIAYNVGSRMADVLSGKADDPQLIFGDATNREFVANFYGELPFNKLYFELMADFLTQLFGSQHIVIASNAVHATRSLRDSARNIRSILRPDGFLMILEMMRALQWVDVVWGILEGWWLFDDSRTHAIVNEVLIALASDGEQDLNDIPPLATLELEEDHHDSKGDQEERKLIGDAYVQNTTQRFTIPSYTGPTLDASGAGAYMLVTGATGSLGSHLVTHIAGLPSVDTICWLNRRSISQRGQNQSPNSLNQQIHAMASKGIELGAAELDKLRVIETDLPLPQFGLDESQYGQLLNNVTHIAHNAFSVNGLRSLEQNKPQFALMRNLVDLAAGVSARRSDEFKVTFQFISSLPAVGMYPKVHGETKAIVRLYKTGYWNHMEMLSFLFKSAQTLRALPDVDGALSWLPLEVASESLADLLFHEAPTCHAVYHLDNTTPRDWKDMMPILADALGVPECHFVPFQERLRRVRAYPGEDPWDNPSAKAMDFFHHLERLSCGGVTMAKDNAREHSSTLRAVRPKAWFGSEASEKSRQTLLSQVSNKHSLSWPKDLSLPQSSKRQDYRKIDSWLTISKAVSDIIQERGFTGLKPFQELEQWSNCYSTSWFRVAVSLIGLLVTDITHPPFGQDEVVSVAFGSRPKEMASCIGQFANALPVKIPLWECLGAEASQTAFKSLVSAVGKNISAVKKAELFPATELARTCRNLNIEYEPPKVTITYSPKLAESRCLLFPVEGPWDLFFCFLEYEDHVKLGVIYNPLVFSDKTMSEMKSKMTNLIQFSKSQNTALNEMMPWLPHYPRVPLQPSVADKGQPLKHIHQWFEAHAKSRPDSIALSSDELGIQMTYGELQQSAEEKAMSLVRKGVGKECKVILSLQRGFAVIEWMLAVLKAGGAFVYVDPNLESQKSAVIASCKPTLIVDDGTSDQLVAENANHKQAENESGMEPGEKEATLKLPKDDTSDSDLAYIIYTSGSTGKPKGAMLEHGNVAAYVKAATTATYECGYGARVLQLASFLFDASHPAHLVGDYLADVIERNNVSFLEITPTALSTLPLHRELPSLRQISVGGELPSREIFQQWHSRVNLVNTYGPTETAVAVVLGKIDKTDHMSDVLYTGFPIGENEIYICSENFKSILGPNSVGEICIAGPQVSRGYCDLPDVTARQFAVHASGVRMYRTGDRGLKDSNGQILVLGRIDREMKVRGFRIAPEEVEQTVIDADLGVLEVSVQSSEDGLQLMAFVAPRSVDVAALQAKLKESLPNYKVPSKFIVAQSLPKNVSGKTDHKAVKAQRKELSRDTKSETTMTKAVAMTRKNLENMRKPRVEDAENMVGQLWKDILNLEKPPVPTVNFFDIGGHSLLVPKLHEKLKAAFPSMHVRLLDLFHQSTIQQQAQLVGGGAQGTSDADRPPSPMSSGKFTPLSEEMPLPENDIAIVGMAGRFPGAASVDEFFEKLVNGYSGVIPSDVQKETLEGNIWVNRAGALQDVEDFDHEFWNLSEEDATDMDPQQRLFLEVAYEAFADAGIAPANIDSGRTGVFIGSATQNYHLYTEGVVADSFLRENRGFVAPSISARTAYHLDLRGPNVTVQTNCASSTVALSLAFDAIRSGRCDTALVGGVSVQLFDGGYVTKHGQIFSPRGECNPFDGRADGTVPGDAVVAIVLRKAATYDTQPWSAYANLLGTGIGADGACEKAGYQVPSPRGQAEVIKTAWAVAGITPERLRYAEIHGSGTPVGDALELEGLTLAVQEAGGAQAPFVVGSTKGNIGNTQHASGLVSLIKLCKSIQAGTVPPMKGLSEPNPMIDRNLPIRFATEPTVLEDGDILAVSAAGWGGINSHLLLSFPDPSHRKEKTNHIASMTWRRKTLAAPRLSQPGSTGRSDCKEVMIESFIRHASNILGCDVASDTRLKEHGLDSLKYIALSTAVANELQTIPLSIRGFMDDSCSPATLASLRSTISK</sequence>
<accession>A0A7D5YPL7</accession>
<dbReference type="OrthoDB" id="5334845at2759"/>
<dbReference type="InterPro" id="IPR036291">
    <property type="entry name" value="NAD(P)-bd_dom_sf"/>
</dbReference>
<dbReference type="Gene3D" id="3.30.300.30">
    <property type="match status" value="1"/>
</dbReference>
<dbReference type="GO" id="GO:0043041">
    <property type="term" value="P:amino acid activation for nonribosomal peptide biosynthetic process"/>
    <property type="evidence" value="ECO:0007669"/>
    <property type="project" value="TreeGrafter"/>
</dbReference>
<dbReference type="Proteomes" id="UP000510686">
    <property type="component" value="Chromosome 1"/>
</dbReference>
<evidence type="ECO:0000256" key="5">
    <source>
        <dbReference type="ARBA" id="ARBA00029454"/>
    </source>
</evidence>
<dbReference type="InterPro" id="IPR029058">
    <property type="entry name" value="AB_hydrolase_fold"/>
</dbReference>
<dbReference type="InterPro" id="IPR000873">
    <property type="entry name" value="AMP-dep_synth/lig_dom"/>
</dbReference>
<dbReference type="GeneID" id="26244429"/>
<dbReference type="SMART" id="SM00825">
    <property type="entry name" value="PKS_KS"/>
    <property type="match status" value="1"/>
</dbReference>
<keyword evidence="2" id="KW-0597">Phosphoprotein</keyword>
<feature type="domain" description="Carrier" evidence="7">
    <location>
        <begin position="135"/>
        <end position="209"/>
    </location>
</feature>
<dbReference type="Pfam" id="PF13193">
    <property type="entry name" value="AMP-binding_C"/>
    <property type="match status" value="1"/>
</dbReference>
<evidence type="ECO:0000256" key="1">
    <source>
        <dbReference type="ARBA" id="ARBA00022450"/>
    </source>
</evidence>
<dbReference type="InterPro" id="IPR036736">
    <property type="entry name" value="ACP-like_sf"/>
</dbReference>
<dbReference type="KEGG" id="mbrn:26244429"/>
<evidence type="ECO:0000259" key="7">
    <source>
        <dbReference type="PROSITE" id="PS50075"/>
    </source>
</evidence>
<evidence type="ECO:0000259" key="8">
    <source>
        <dbReference type="PROSITE" id="PS52004"/>
    </source>
</evidence>
<dbReference type="PANTHER" id="PTHR45527:SF1">
    <property type="entry name" value="FATTY ACID SYNTHASE"/>
    <property type="match status" value="1"/>
</dbReference>
<reference evidence="9 10" key="1">
    <citation type="submission" date="2020-07" db="EMBL/GenBank/DDBJ databases">
        <title>Telomere length de novo assembly of all 7 chromosomes of the fungus, Metarhizium brunneum, using a novel assembly pipeline.</title>
        <authorList>
            <person name="Saud z."/>
            <person name="Kortsinoglou A."/>
            <person name="Kouvelis V.N."/>
            <person name="Butt T.M."/>
        </authorList>
    </citation>
    <scope>NUCLEOTIDE SEQUENCE [LARGE SCALE GENOMIC DNA]</scope>
    <source>
        <strain evidence="9 10">4556</strain>
    </source>
</reference>
<evidence type="ECO:0000256" key="2">
    <source>
        <dbReference type="ARBA" id="ARBA00022553"/>
    </source>
</evidence>
<evidence type="ECO:0000313" key="10">
    <source>
        <dbReference type="Proteomes" id="UP000510686"/>
    </source>
</evidence>
<dbReference type="PROSITE" id="PS00012">
    <property type="entry name" value="PHOSPHOPANTETHEINE"/>
    <property type="match status" value="1"/>
</dbReference>
<evidence type="ECO:0000256" key="3">
    <source>
        <dbReference type="ARBA" id="ARBA00022598"/>
    </source>
</evidence>
<name>A0A7D5YPL7_9HYPO</name>
<dbReference type="GO" id="GO:0031177">
    <property type="term" value="F:phosphopantetheine binding"/>
    <property type="evidence" value="ECO:0007669"/>
    <property type="project" value="TreeGrafter"/>
</dbReference>
<dbReference type="Gene3D" id="3.40.47.10">
    <property type="match status" value="1"/>
</dbReference>
<dbReference type="SUPFAM" id="SSF53335">
    <property type="entry name" value="S-adenosyl-L-methionine-dependent methyltransferases"/>
    <property type="match status" value="1"/>
</dbReference>
<dbReference type="GO" id="GO:0016874">
    <property type="term" value="F:ligase activity"/>
    <property type="evidence" value="ECO:0007669"/>
    <property type="project" value="UniProtKB-KW"/>
</dbReference>
<feature type="domain" description="Ketosynthase family 3 (KS3)" evidence="8">
    <location>
        <begin position="1715"/>
        <end position="2126"/>
    </location>
</feature>
<dbReference type="Gene3D" id="3.40.50.1820">
    <property type="entry name" value="alpha/beta hydrolase"/>
    <property type="match status" value="1"/>
</dbReference>
<dbReference type="CDD" id="cd00833">
    <property type="entry name" value="PKS"/>
    <property type="match status" value="1"/>
</dbReference>
<evidence type="ECO:0000313" key="9">
    <source>
        <dbReference type="EMBL" id="QLI64882.1"/>
    </source>
</evidence>
<dbReference type="InterPro" id="IPR029063">
    <property type="entry name" value="SAM-dependent_MTases_sf"/>
</dbReference>
<dbReference type="Pfam" id="PF07993">
    <property type="entry name" value="NAD_binding_4"/>
    <property type="match status" value="1"/>
</dbReference>
<dbReference type="InterPro" id="IPR009081">
    <property type="entry name" value="PP-bd_ACP"/>
</dbReference>
<dbReference type="PROSITE" id="PS52004">
    <property type="entry name" value="KS3_2"/>
    <property type="match status" value="1"/>
</dbReference>
<dbReference type="InterPro" id="IPR006162">
    <property type="entry name" value="Ppantetheine_attach_site"/>
</dbReference>
<dbReference type="InterPro" id="IPR014031">
    <property type="entry name" value="Ketoacyl_synth_C"/>
</dbReference>
<dbReference type="InterPro" id="IPR013120">
    <property type="entry name" value="FAR_NAD-bd"/>
</dbReference>
<dbReference type="InterPro" id="IPR016039">
    <property type="entry name" value="Thiolase-like"/>
</dbReference>
<dbReference type="InterPro" id="IPR045851">
    <property type="entry name" value="AMP-bd_C_sf"/>
</dbReference>
<evidence type="ECO:0000256" key="4">
    <source>
        <dbReference type="ARBA" id="ARBA00022679"/>
    </source>
</evidence>
<dbReference type="InterPro" id="IPR020841">
    <property type="entry name" value="PKS_Beta-ketoAc_synthase_dom"/>
</dbReference>
<dbReference type="PROSITE" id="PS50075">
    <property type="entry name" value="CARRIER"/>
    <property type="match status" value="1"/>
</dbReference>
<dbReference type="EMBL" id="CP058932">
    <property type="protein sequence ID" value="QLI64882.1"/>
    <property type="molecule type" value="Genomic_DNA"/>
</dbReference>
<dbReference type="Pfam" id="PF00501">
    <property type="entry name" value="AMP-binding"/>
    <property type="match status" value="1"/>
</dbReference>
<dbReference type="PANTHER" id="PTHR45527">
    <property type="entry name" value="NONRIBOSOMAL PEPTIDE SYNTHETASE"/>
    <property type="match status" value="1"/>
</dbReference>
<gene>
    <name evidence="9" type="primary">TAS1</name>
    <name evidence="9" type="ORF">G6M90_00g000060</name>
</gene>
<dbReference type="InterPro" id="IPR020845">
    <property type="entry name" value="AMP-binding_CS"/>
</dbReference>
<dbReference type="Pfam" id="PF02801">
    <property type="entry name" value="Ketoacyl-synt_C"/>
    <property type="match status" value="1"/>
</dbReference>
<proteinExistence type="inferred from homology"/>
<dbReference type="GO" id="GO:0044550">
    <property type="term" value="P:secondary metabolite biosynthetic process"/>
    <property type="evidence" value="ECO:0007669"/>
    <property type="project" value="TreeGrafter"/>
</dbReference>
<comment type="similarity">
    <text evidence="5">Belongs to the NRP synthetase family.</text>
</comment>
<dbReference type="Gene3D" id="3.30.559.30">
    <property type="entry name" value="Nonribosomal peptide synthetase, condensation domain"/>
    <property type="match status" value="1"/>
</dbReference>
<keyword evidence="1" id="KW-0596">Phosphopantetheine</keyword>
<dbReference type="SUPFAM" id="SSF53901">
    <property type="entry name" value="Thiolase-like"/>
    <property type="match status" value="1"/>
</dbReference>
<dbReference type="Gene3D" id="3.40.50.720">
    <property type="entry name" value="NAD(P)-binding Rossmann-like Domain"/>
    <property type="match status" value="2"/>
</dbReference>
<dbReference type="SUPFAM" id="SSF56801">
    <property type="entry name" value="Acetyl-CoA synthetase-like"/>
    <property type="match status" value="1"/>
</dbReference>
<dbReference type="InterPro" id="IPR042099">
    <property type="entry name" value="ANL_N_sf"/>
</dbReference>
<organism evidence="9 10">
    <name type="scientific">Metarhizium brunneum</name>
    <dbReference type="NCBI Taxonomy" id="500148"/>
    <lineage>
        <taxon>Eukaryota</taxon>
        <taxon>Fungi</taxon>
        <taxon>Dikarya</taxon>
        <taxon>Ascomycota</taxon>
        <taxon>Pezizomycotina</taxon>
        <taxon>Sordariomycetes</taxon>
        <taxon>Hypocreomycetidae</taxon>
        <taxon>Hypocreales</taxon>
        <taxon>Clavicipitaceae</taxon>
        <taxon>Metarhizium</taxon>
    </lineage>
</organism>
<dbReference type="Pfam" id="PF00550">
    <property type="entry name" value="PP-binding"/>
    <property type="match status" value="2"/>
</dbReference>
<dbReference type="GO" id="GO:0005737">
    <property type="term" value="C:cytoplasm"/>
    <property type="evidence" value="ECO:0007669"/>
    <property type="project" value="TreeGrafter"/>
</dbReference>
<dbReference type="Gene3D" id="3.40.50.150">
    <property type="entry name" value="Vaccinia Virus protein VP39"/>
    <property type="match status" value="1"/>
</dbReference>
<dbReference type="InterPro" id="IPR025110">
    <property type="entry name" value="AMP-bd_C"/>
</dbReference>
<protein>
    <submittedName>
        <fullName evidence="9">Hybrid PKS-NRPS synthetase TAS1</fullName>
    </submittedName>
</protein>
<evidence type="ECO:0000256" key="6">
    <source>
        <dbReference type="SAM" id="MobiDB-lite"/>
    </source>
</evidence>
<dbReference type="SUPFAM" id="SSF47336">
    <property type="entry name" value="ACP-like"/>
    <property type="match status" value="2"/>
</dbReference>
<dbReference type="Pfam" id="PF00109">
    <property type="entry name" value="ketoacyl-synt"/>
    <property type="match status" value="1"/>
</dbReference>
<keyword evidence="3" id="KW-0436">Ligase</keyword>
<dbReference type="Gene3D" id="3.40.50.12780">
    <property type="entry name" value="N-terminal domain of ligase-like"/>
    <property type="match status" value="1"/>
</dbReference>
<dbReference type="Gene3D" id="1.10.1200.10">
    <property type="entry name" value="ACP-like"/>
    <property type="match status" value="1"/>
</dbReference>
<keyword evidence="4" id="KW-0808">Transferase</keyword>
<dbReference type="PROSITE" id="PS00455">
    <property type="entry name" value="AMP_BINDING"/>
    <property type="match status" value="1"/>
</dbReference>
<dbReference type="RefSeq" id="XP_065985850.1">
    <property type="nucleotide sequence ID" value="XM_066129474.1"/>
</dbReference>
<feature type="region of interest" description="Disordered" evidence="6">
    <location>
        <begin position="1681"/>
        <end position="1708"/>
    </location>
</feature>
<dbReference type="SUPFAM" id="SSF51735">
    <property type="entry name" value="NAD(P)-binding Rossmann-fold domains"/>
    <property type="match status" value="1"/>
</dbReference>
<dbReference type="InterPro" id="IPR014030">
    <property type="entry name" value="Ketoacyl_synth_N"/>
</dbReference>
<dbReference type="GO" id="GO:0016746">
    <property type="term" value="F:acyltransferase activity"/>
    <property type="evidence" value="ECO:0007669"/>
    <property type="project" value="InterPro"/>
</dbReference>